<dbReference type="OrthoDB" id="7059563at2"/>
<dbReference type="EMBL" id="BAHD01000089">
    <property type="protein sequence ID" value="GAB97933.1"/>
    <property type="molecule type" value="Genomic_DNA"/>
</dbReference>
<comment type="caution">
    <text evidence="1">The sequence shown here is derived from an EMBL/GenBank/DDBJ whole genome shotgun (WGS) entry which is preliminary data.</text>
</comment>
<name>K6VP00_9MICO</name>
<reference evidence="1 2" key="1">
    <citation type="submission" date="2012-08" db="EMBL/GenBank/DDBJ databases">
        <title>Whole genome shotgun sequence of Kineosphaera limosa NBRC 100340.</title>
        <authorList>
            <person name="Yoshida I."/>
            <person name="Isaki S."/>
            <person name="Hosoyama A."/>
            <person name="Tsuchikane K."/>
            <person name="Katsumata H."/>
            <person name="Ando Y."/>
            <person name="Ohji S."/>
            <person name="Hamada M."/>
            <person name="Tamura T."/>
            <person name="Yamazoe A."/>
            <person name="Yamazaki S."/>
            <person name="Fujita N."/>
        </authorList>
    </citation>
    <scope>NUCLEOTIDE SEQUENCE [LARGE SCALE GENOMIC DNA]</scope>
    <source>
        <strain evidence="1 2">NBRC 100340</strain>
    </source>
</reference>
<dbReference type="Proteomes" id="UP000008366">
    <property type="component" value="Unassembled WGS sequence"/>
</dbReference>
<protein>
    <submittedName>
        <fullName evidence="1">Uncharacterized protein</fullName>
    </submittedName>
</protein>
<evidence type="ECO:0000313" key="2">
    <source>
        <dbReference type="Proteomes" id="UP000008366"/>
    </source>
</evidence>
<organism evidence="1 2">
    <name type="scientific">Kineosphaera limosa NBRC 100340</name>
    <dbReference type="NCBI Taxonomy" id="1184609"/>
    <lineage>
        <taxon>Bacteria</taxon>
        <taxon>Bacillati</taxon>
        <taxon>Actinomycetota</taxon>
        <taxon>Actinomycetes</taxon>
        <taxon>Micrococcales</taxon>
        <taxon>Dermatophilaceae</taxon>
        <taxon>Kineosphaera</taxon>
    </lineage>
</organism>
<dbReference type="AlphaFoldDB" id="K6VP00"/>
<sequence length="84" mass="9104">MSTRVFVACEDPQLDQHIAVPVVQALFRQGLGKRQARVQAITNPRIRGVEDLLANLPSLVRRYAPLGSCVVFAADLDCALVSSA</sequence>
<dbReference type="STRING" id="1184609.KILIM_089_00030"/>
<keyword evidence="2" id="KW-1185">Reference proteome</keyword>
<proteinExistence type="predicted"/>
<accession>K6VP00</accession>
<evidence type="ECO:0000313" key="1">
    <source>
        <dbReference type="EMBL" id="GAB97933.1"/>
    </source>
</evidence>
<gene>
    <name evidence="1" type="ORF">KILIM_089_00030</name>
</gene>
<dbReference type="RefSeq" id="WP_006594465.1">
    <property type="nucleotide sequence ID" value="NZ_BAHD01000089.1"/>
</dbReference>